<evidence type="ECO:0000313" key="2">
    <source>
        <dbReference type="EMBL" id="NVO24334.1"/>
    </source>
</evidence>
<name>A0A850Q5W1_9RHOB</name>
<gene>
    <name evidence="2" type="ORF">HJ536_13285</name>
</gene>
<dbReference type="Gene3D" id="1.10.3680.10">
    <property type="entry name" value="TerB-like"/>
    <property type="match status" value="1"/>
</dbReference>
<comment type="caution">
    <text evidence="2">The sequence shown here is derived from an EMBL/GenBank/DDBJ whole genome shotgun (WGS) entry which is preliminary data.</text>
</comment>
<dbReference type="CDD" id="cd07178">
    <property type="entry name" value="terB_like_YebE"/>
    <property type="match status" value="1"/>
</dbReference>
<dbReference type="InterPro" id="IPR029024">
    <property type="entry name" value="TerB-like"/>
</dbReference>
<reference evidence="2 3" key="1">
    <citation type="submission" date="2020-04" db="EMBL/GenBank/DDBJ databases">
        <title>Donghicola sp., a member of the Rhodobacteraceae family isolated from mangrove forest in Thailand.</title>
        <authorList>
            <person name="Charoenyingcharoen P."/>
            <person name="Yukphan P."/>
        </authorList>
    </citation>
    <scope>NUCLEOTIDE SEQUENCE [LARGE SCALE GENOMIC DNA]</scope>
    <source>
        <strain evidence="2 3">B5-SW-15</strain>
    </source>
</reference>
<sequence>MDVNKLLESFLGTQRPAQDGTASQSNGLPSGLVGGAAAGGLIALMLGSKKARKLGGKAIKYGGMAAVAGLAYKAYSDWQAQKAPTAPSGPLELPKPAPNSGFDIEHDKDVAGADFRLAVMRAMISAAQSDNHIDAEEHKRIRAQVENLGLAAAEKATLYEYFGAPSDAAAIAGLARTDEQRAEIYLASALSIDPDTTEEQTYLTALAQHLNLPAGLRGHLDAEAAAARDQMV</sequence>
<dbReference type="Pfam" id="PF04391">
    <property type="entry name" value="DUF533"/>
    <property type="match status" value="1"/>
</dbReference>
<dbReference type="SUPFAM" id="SSF158682">
    <property type="entry name" value="TerB-like"/>
    <property type="match status" value="1"/>
</dbReference>
<dbReference type="RefSeq" id="WP_177158076.1">
    <property type="nucleotide sequence ID" value="NZ_JABCJE010000006.1"/>
</dbReference>
<organism evidence="2 3">
    <name type="scientific">Donghicola mangrovi</name>
    <dbReference type="NCBI Taxonomy" id="2729614"/>
    <lineage>
        <taxon>Bacteria</taxon>
        <taxon>Pseudomonadati</taxon>
        <taxon>Pseudomonadota</taxon>
        <taxon>Alphaproteobacteria</taxon>
        <taxon>Rhodobacterales</taxon>
        <taxon>Roseobacteraceae</taxon>
        <taxon>Donghicola</taxon>
    </lineage>
</organism>
<protein>
    <submittedName>
        <fullName evidence="2">Tellurite resistance TerB family protein</fullName>
    </submittedName>
</protein>
<accession>A0A850Q5W1</accession>
<dbReference type="AlphaFoldDB" id="A0A850Q5W1"/>
<feature type="region of interest" description="Disordered" evidence="1">
    <location>
        <begin position="83"/>
        <end position="103"/>
    </location>
</feature>
<proteinExistence type="predicted"/>
<dbReference type="Proteomes" id="UP000592216">
    <property type="component" value="Unassembled WGS sequence"/>
</dbReference>
<dbReference type="InterPro" id="IPR007486">
    <property type="entry name" value="YebE"/>
</dbReference>
<evidence type="ECO:0000256" key="1">
    <source>
        <dbReference type="SAM" id="MobiDB-lite"/>
    </source>
</evidence>
<dbReference type="EMBL" id="JABCJE010000006">
    <property type="protein sequence ID" value="NVO24334.1"/>
    <property type="molecule type" value="Genomic_DNA"/>
</dbReference>
<evidence type="ECO:0000313" key="3">
    <source>
        <dbReference type="Proteomes" id="UP000592216"/>
    </source>
</evidence>